<evidence type="ECO:0000313" key="8">
    <source>
        <dbReference type="EMBL" id="CAG9120630.1"/>
    </source>
</evidence>
<dbReference type="GO" id="GO:0016020">
    <property type="term" value="C:membrane"/>
    <property type="evidence" value="ECO:0007669"/>
    <property type="project" value="UniProtKB-SubCell"/>
</dbReference>
<dbReference type="AlphaFoldDB" id="A0A8S4EYX3"/>
<dbReference type="PANTHER" id="PTHR23511">
    <property type="entry name" value="SYNAPTIC VESICLE GLYCOPROTEIN 2"/>
    <property type="match status" value="1"/>
</dbReference>
<dbReference type="PROSITE" id="PS50850">
    <property type="entry name" value="MFS"/>
    <property type="match status" value="1"/>
</dbReference>
<feature type="transmembrane region" description="Helical" evidence="6">
    <location>
        <begin position="91"/>
        <end position="110"/>
    </location>
</feature>
<keyword evidence="9" id="KW-1185">Reference proteome</keyword>
<feature type="transmembrane region" description="Helical" evidence="6">
    <location>
        <begin position="119"/>
        <end position="136"/>
    </location>
</feature>
<evidence type="ECO:0000256" key="4">
    <source>
        <dbReference type="ARBA" id="ARBA00022989"/>
    </source>
</evidence>
<feature type="domain" description="Major facilitator superfamily (MFS) profile" evidence="7">
    <location>
        <begin position="53"/>
        <end position="520"/>
    </location>
</feature>
<keyword evidence="4 6" id="KW-1133">Transmembrane helix</keyword>
<dbReference type="Proteomes" id="UP000653454">
    <property type="component" value="Unassembled WGS sequence"/>
</dbReference>
<accession>A0A8S4EYX3</accession>
<evidence type="ECO:0000259" key="7">
    <source>
        <dbReference type="PROSITE" id="PS50850"/>
    </source>
</evidence>
<dbReference type="InterPro" id="IPR020846">
    <property type="entry name" value="MFS_dom"/>
</dbReference>
<dbReference type="SUPFAM" id="SSF103473">
    <property type="entry name" value="MFS general substrate transporter"/>
    <property type="match status" value="1"/>
</dbReference>
<gene>
    <name evidence="8" type="ORF">PLXY2_LOCUS7193</name>
</gene>
<dbReference type="Gene3D" id="1.20.1250.20">
    <property type="entry name" value="MFS general substrate transporter like domains"/>
    <property type="match status" value="1"/>
</dbReference>
<feature type="transmembrane region" description="Helical" evidence="6">
    <location>
        <begin position="469"/>
        <end position="491"/>
    </location>
</feature>
<dbReference type="InterPro" id="IPR036259">
    <property type="entry name" value="MFS_trans_sf"/>
</dbReference>
<name>A0A8S4EYX3_PLUXY</name>
<feature type="transmembrane region" description="Helical" evidence="6">
    <location>
        <begin position="497"/>
        <end position="515"/>
    </location>
</feature>
<dbReference type="GO" id="GO:0022857">
    <property type="term" value="F:transmembrane transporter activity"/>
    <property type="evidence" value="ECO:0007669"/>
    <property type="project" value="InterPro"/>
</dbReference>
<organism evidence="8 9">
    <name type="scientific">Plutella xylostella</name>
    <name type="common">Diamondback moth</name>
    <name type="synonym">Plutella maculipennis</name>
    <dbReference type="NCBI Taxonomy" id="51655"/>
    <lineage>
        <taxon>Eukaryota</taxon>
        <taxon>Metazoa</taxon>
        <taxon>Ecdysozoa</taxon>
        <taxon>Arthropoda</taxon>
        <taxon>Hexapoda</taxon>
        <taxon>Insecta</taxon>
        <taxon>Pterygota</taxon>
        <taxon>Neoptera</taxon>
        <taxon>Endopterygota</taxon>
        <taxon>Lepidoptera</taxon>
        <taxon>Glossata</taxon>
        <taxon>Ditrysia</taxon>
        <taxon>Yponomeutoidea</taxon>
        <taxon>Plutellidae</taxon>
        <taxon>Plutella</taxon>
    </lineage>
</organism>
<feature type="transmembrane region" description="Helical" evidence="6">
    <location>
        <begin position="410"/>
        <end position="429"/>
    </location>
</feature>
<evidence type="ECO:0000256" key="1">
    <source>
        <dbReference type="ARBA" id="ARBA00004141"/>
    </source>
</evidence>
<feature type="transmembrane region" description="Helical" evidence="6">
    <location>
        <begin position="51"/>
        <end position="71"/>
    </location>
</feature>
<dbReference type="EMBL" id="CAJHNJ030000024">
    <property type="protein sequence ID" value="CAG9120630.1"/>
    <property type="molecule type" value="Genomic_DNA"/>
</dbReference>
<feature type="transmembrane region" description="Helical" evidence="6">
    <location>
        <begin position="142"/>
        <end position="165"/>
    </location>
</feature>
<evidence type="ECO:0000256" key="3">
    <source>
        <dbReference type="ARBA" id="ARBA00022692"/>
    </source>
</evidence>
<keyword evidence="3 6" id="KW-0812">Transmembrane</keyword>
<feature type="transmembrane region" description="Helical" evidence="6">
    <location>
        <begin position="177"/>
        <end position="199"/>
    </location>
</feature>
<reference evidence="8" key="1">
    <citation type="submission" date="2020-11" db="EMBL/GenBank/DDBJ databases">
        <authorList>
            <person name="Whiteford S."/>
        </authorList>
    </citation>
    <scope>NUCLEOTIDE SEQUENCE</scope>
</reference>
<evidence type="ECO:0000256" key="6">
    <source>
        <dbReference type="SAM" id="Phobius"/>
    </source>
</evidence>
<feature type="transmembrane region" description="Helical" evidence="6">
    <location>
        <begin position="219"/>
        <end position="238"/>
    </location>
</feature>
<dbReference type="InterPro" id="IPR011701">
    <property type="entry name" value="MFS"/>
</dbReference>
<sequence>MVAKKVNCDKVVVSENRSKILFDSDVIRCEDKLLYSYEEALTVAGHGRYSYLLLLLLSLTLMAMGLDMFGFSVVVTGCSCEFELTQTQKGILGSMPYAGPIVMSYTWGYISDTRGRRRSLLVAMLGASAVSALSALSPNWVVLAVMKLVGTSFVSCAQSATFSLLGESCCQRVRGPYLFIMSTVMHTCPIIYFSLGYLILGLDFSYDVGFMLFSPWRLYILILSLAPLLGFFCMLPLVESPKFLANQDREEDALKALERIWVINGGEPNMYPVRRIILDEAPRVEVTSLARSLWEQTAPLFKPPYLKYTLQLYYITIVLYGTCNSLMTWLPFVANDYFASTNSSDNVGLCDVLGDNDIDANYNSNSTDIFAPECSSKLKQETLFVGVALGATFTTINILMSLASSRKKCLSLMFSLLGFTGTIGVIFGTNPVLVLPFYVLCLTTSIQIGILSSYYVILFPSLNRGMAGCLGVMVARLSALAGINLAGAAMFSACHATFGFFAVFILSGALMACFLPSDNISKLL</sequence>
<feature type="transmembrane region" description="Helical" evidence="6">
    <location>
        <begin position="383"/>
        <end position="403"/>
    </location>
</feature>
<feature type="transmembrane region" description="Helical" evidence="6">
    <location>
        <begin position="435"/>
        <end position="457"/>
    </location>
</feature>
<keyword evidence="2" id="KW-0813">Transport</keyword>
<evidence type="ECO:0000313" key="9">
    <source>
        <dbReference type="Proteomes" id="UP000653454"/>
    </source>
</evidence>
<comment type="caution">
    <text evidence="8">The sequence shown here is derived from an EMBL/GenBank/DDBJ whole genome shotgun (WGS) entry which is preliminary data.</text>
</comment>
<feature type="transmembrane region" description="Helical" evidence="6">
    <location>
        <begin position="312"/>
        <end position="334"/>
    </location>
</feature>
<evidence type="ECO:0000256" key="2">
    <source>
        <dbReference type="ARBA" id="ARBA00022448"/>
    </source>
</evidence>
<proteinExistence type="predicted"/>
<keyword evidence="5 6" id="KW-0472">Membrane</keyword>
<protein>
    <submittedName>
        <fullName evidence="8">(diamondback moth) hypothetical protein</fullName>
    </submittedName>
</protein>
<dbReference type="PANTHER" id="PTHR23511:SF35">
    <property type="entry name" value="MAJOR FACILITATOR SUPERFAMILY (MFS) PROFILE DOMAIN-CONTAINING PROTEIN"/>
    <property type="match status" value="1"/>
</dbReference>
<comment type="subcellular location">
    <subcellularLocation>
        <location evidence="1">Membrane</location>
        <topology evidence="1">Multi-pass membrane protein</topology>
    </subcellularLocation>
</comment>
<evidence type="ECO:0000256" key="5">
    <source>
        <dbReference type="ARBA" id="ARBA00023136"/>
    </source>
</evidence>
<dbReference type="Pfam" id="PF07690">
    <property type="entry name" value="MFS_1"/>
    <property type="match status" value="1"/>
</dbReference>